<dbReference type="Gene3D" id="2.40.50.840">
    <property type="match status" value="1"/>
</dbReference>
<dbReference type="AlphaFoldDB" id="A0A9X0C829"/>
<dbReference type="InterPro" id="IPR040771">
    <property type="entry name" value="TLP1_add_C"/>
</dbReference>
<dbReference type="GO" id="GO:0016746">
    <property type="term" value="F:acyltransferase activity"/>
    <property type="evidence" value="ECO:0007669"/>
    <property type="project" value="InterPro"/>
</dbReference>
<gene>
    <name evidence="2" type="ORF">N7463_007944</name>
</gene>
<organism evidence="2 3">
    <name type="scientific">Penicillium fimorum</name>
    <dbReference type="NCBI Taxonomy" id="1882269"/>
    <lineage>
        <taxon>Eukaryota</taxon>
        <taxon>Fungi</taxon>
        <taxon>Dikarya</taxon>
        <taxon>Ascomycota</taxon>
        <taxon>Pezizomycotina</taxon>
        <taxon>Eurotiomycetes</taxon>
        <taxon>Eurotiomycetidae</taxon>
        <taxon>Eurotiales</taxon>
        <taxon>Aspergillaceae</taxon>
        <taxon>Penicillium</taxon>
    </lineage>
</organism>
<evidence type="ECO:0000259" key="1">
    <source>
        <dbReference type="Pfam" id="PF18313"/>
    </source>
</evidence>
<feature type="domain" description="Thiolase-like protein type 1 additional C-terminal" evidence="1">
    <location>
        <begin position="82"/>
        <end position="163"/>
    </location>
</feature>
<dbReference type="InterPro" id="IPR016039">
    <property type="entry name" value="Thiolase-like"/>
</dbReference>
<dbReference type="OrthoDB" id="435240at2759"/>
<accession>A0A9X0C829</accession>
<sequence length="177" mass="19076">MASGDNLVIRCAMAKVSSSRAITRKGRPLTVLGGLTSFGGAGNNYSFHAITQVVRDLRARRGTHGLVLANGDGSSYPSQTVLPEFSRDITSPPIAVKANGRAVIETYTVEFQRNGSPGQAYVIGRLENGERFVANAVNTSTLKQLSSTTIEQIGRTGWVENDAKSLKNLFSFEDFHI</sequence>
<comment type="caution">
    <text evidence="2">The sequence shown here is derived from an EMBL/GenBank/DDBJ whole genome shotgun (WGS) entry which is preliminary data.</text>
</comment>
<proteinExistence type="predicted"/>
<dbReference type="Gene3D" id="3.40.47.10">
    <property type="match status" value="1"/>
</dbReference>
<dbReference type="Pfam" id="PF18313">
    <property type="entry name" value="TLP1_add_C"/>
    <property type="match status" value="1"/>
</dbReference>
<name>A0A9X0C829_9EURO</name>
<dbReference type="EMBL" id="JAPWDS010000003">
    <property type="protein sequence ID" value="KAJ5505070.1"/>
    <property type="molecule type" value="Genomic_DNA"/>
</dbReference>
<reference evidence="2" key="2">
    <citation type="journal article" date="2023" name="IMA Fungus">
        <title>Comparative genomic study of the Penicillium genus elucidates a diverse pangenome and 15 lateral gene transfer events.</title>
        <authorList>
            <person name="Petersen C."/>
            <person name="Sorensen T."/>
            <person name="Nielsen M.R."/>
            <person name="Sondergaard T.E."/>
            <person name="Sorensen J.L."/>
            <person name="Fitzpatrick D.A."/>
            <person name="Frisvad J.C."/>
            <person name="Nielsen K.L."/>
        </authorList>
    </citation>
    <scope>NUCLEOTIDE SEQUENCE</scope>
    <source>
        <strain evidence="2">IBT 29495</strain>
    </source>
</reference>
<keyword evidence="3" id="KW-1185">Reference proteome</keyword>
<protein>
    <submittedName>
        <fullName evidence="2">Thiolase</fullName>
    </submittedName>
</protein>
<dbReference type="Proteomes" id="UP001149954">
    <property type="component" value="Unassembled WGS sequence"/>
</dbReference>
<reference evidence="2" key="1">
    <citation type="submission" date="2022-12" db="EMBL/GenBank/DDBJ databases">
        <authorList>
            <person name="Petersen C."/>
        </authorList>
    </citation>
    <scope>NUCLEOTIDE SEQUENCE</scope>
    <source>
        <strain evidence="2">IBT 29495</strain>
    </source>
</reference>
<evidence type="ECO:0000313" key="2">
    <source>
        <dbReference type="EMBL" id="KAJ5505070.1"/>
    </source>
</evidence>
<evidence type="ECO:0000313" key="3">
    <source>
        <dbReference type="Proteomes" id="UP001149954"/>
    </source>
</evidence>